<dbReference type="EMBL" id="FNAX01000035">
    <property type="protein sequence ID" value="SDG89374.1"/>
    <property type="molecule type" value="Genomic_DNA"/>
</dbReference>
<accession>A0A1G7XYW8</accession>
<dbReference type="OrthoDB" id="3240543at2"/>
<gene>
    <name evidence="2" type="ORF">SAMN05216260_13513</name>
</gene>
<dbReference type="PANTHER" id="PTHR43236">
    <property type="entry name" value="ANTITOXIN HIGA1"/>
    <property type="match status" value="1"/>
</dbReference>
<dbReference type="PANTHER" id="PTHR43236:SF2">
    <property type="entry name" value="BLL0069 PROTEIN"/>
    <property type="match status" value="1"/>
</dbReference>
<evidence type="ECO:0000313" key="3">
    <source>
        <dbReference type="Proteomes" id="UP000198614"/>
    </source>
</evidence>
<dbReference type="InterPro" id="IPR010359">
    <property type="entry name" value="IrrE_HExxH"/>
</dbReference>
<evidence type="ECO:0000313" key="2">
    <source>
        <dbReference type="EMBL" id="SDG89374.1"/>
    </source>
</evidence>
<reference evidence="2 3" key="1">
    <citation type="submission" date="2016-10" db="EMBL/GenBank/DDBJ databases">
        <authorList>
            <person name="de Groot N.N."/>
        </authorList>
    </citation>
    <scope>NUCLEOTIDE SEQUENCE [LARGE SCALE GENOMIC DNA]</scope>
    <source>
        <strain evidence="2 3">CGMCC 4.1859</strain>
    </source>
</reference>
<sequence length="341" mass="36717">MVNYVLAAAARAQATAMMAELDAHRPGATQRLAQDALAEMQTWPELTVRRVAEAQTGPRCSVAGAYAPGPPPQIVVADSTSPARQDFTALHELGHHLQQNSFALMDAFARQPDRGVLLEDAACDAFAAEILLPAPLVEHHLASDGPTAPDIVELWRASGASRMAVCVRAIQHLPAPGHILILDTGGQVVFAASHGLRPLQRGSFQGDIPTIAQARAGQGRAQGRTQIRYRDGILGRELHAQTAPMDGYLVAVLVTDSAPWRAFTPPTKDTGPQAREYICEHCDEEFRSFEPACSVCGVPRCPECDRCACPARVTERLCQGCFIRHPPAMFTDGADRCLDCS</sequence>
<dbReference type="Pfam" id="PF06114">
    <property type="entry name" value="Peptidase_M78"/>
    <property type="match status" value="1"/>
</dbReference>
<dbReference type="Gene3D" id="1.10.10.2910">
    <property type="match status" value="1"/>
</dbReference>
<name>A0A1G7XYW8_9ACTN</name>
<organism evidence="2 3">
    <name type="scientific">Streptomyces griseoaurantiacus</name>
    <dbReference type="NCBI Taxonomy" id="68213"/>
    <lineage>
        <taxon>Bacteria</taxon>
        <taxon>Bacillati</taxon>
        <taxon>Actinomycetota</taxon>
        <taxon>Actinomycetes</taxon>
        <taxon>Kitasatosporales</taxon>
        <taxon>Streptomycetaceae</taxon>
        <taxon>Streptomyces</taxon>
        <taxon>Streptomyces aurantiacus group</taxon>
    </lineage>
</organism>
<dbReference type="Proteomes" id="UP000198614">
    <property type="component" value="Unassembled WGS sequence"/>
</dbReference>
<protein>
    <recommendedName>
        <fullName evidence="1">IrrE N-terminal-like domain-containing protein</fullName>
    </recommendedName>
</protein>
<dbReference type="InterPro" id="IPR052345">
    <property type="entry name" value="Rad_response_metalloprotease"/>
</dbReference>
<evidence type="ECO:0000259" key="1">
    <source>
        <dbReference type="Pfam" id="PF06114"/>
    </source>
</evidence>
<dbReference type="AlphaFoldDB" id="A0A1G7XYW8"/>
<feature type="domain" description="IrrE N-terminal-like" evidence="1">
    <location>
        <begin position="68"/>
        <end position="168"/>
    </location>
</feature>
<proteinExistence type="predicted"/>